<reference evidence="2 3" key="1">
    <citation type="journal article" date="2024" name="BMC Biol.">
        <title>Comparative genomics of Ascetosporea gives new insight into the evolutionary basis for animal parasitism in Rhizaria.</title>
        <authorList>
            <person name="Hiltunen Thoren M."/>
            <person name="Onut-Brannstrom I."/>
            <person name="Alfjorden A."/>
            <person name="Peckova H."/>
            <person name="Swords F."/>
            <person name="Hooper C."/>
            <person name="Holzer A.S."/>
            <person name="Bass D."/>
            <person name="Burki F."/>
        </authorList>
    </citation>
    <scope>NUCLEOTIDE SEQUENCE [LARGE SCALE GENOMIC DNA]</scope>
    <source>
        <strain evidence="2">20-A016</strain>
    </source>
</reference>
<comment type="caution">
    <text evidence="2">The sequence shown here is derived from an EMBL/GenBank/DDBJ whole genome shotgun (WGS) entry which is preliminary data.</text>
</comment>
<evidence type="ECO:0000259" key="1">
    <source>
        <dbReference type="Pfam" id="PF07002"/>
    </source>
</evidence>
<sequence>MESQCFSLTFDPQKPFVESTEEAIEFYNSAVKRRQVGQCGRKIIGEVLNTIKMVSDRQVRAGKACYDILFLMFSNGSFVDRSNLANLLVEISVKPISFVFIGMGPGDFEEYKFLNKLKLKSSSGKKSFRDNASFFNFRDIVEGHTPDKTRTVLFSHIDRRIRQQVLEYFHNKKLSPENIFEGTESDRYQDNFNFNHVQ</sequence>
<feature type="domain" description="Copine C-terminal" evidence="1">
    <location>
        <begin position="3"/>
        <end position="176"/>
    </location>
</feature>
<organism evidence="2 3">
    <name type="scientific">Bonamia ostreae</name>
    <dbReference type="NCBI Taxonomy" id="126728"/>
    <lineage>
        <taxon>Eukaryota</taxon>
        <taxon>Sar</taxon>
        <taxon>Rhizaria</taxon>
        <taxon>Endomyxa</taxon>
        <taxon>Ascetosporea</taxon>
        <taxon>Haplosporida</taxon>
        <taxon>Bonamia</taxon>
    </lineage>
</organism>
<dbReference type="PANTHER" id="PTHR10857:SF106">
    <property type="entry name" value="C2 DOMAIN-CONTAINING PROTEIN"/>
    <property type="match status" value="1"/>
</dbReference>
<evidence type="ECO:0000313" key="3">
    <source>
        <dbReference type="Proteomes" id="UP001439008"/>
    </source>
</evidence>
<proteinExistence type="predicted"/>
<evidence type="ECO:0000313" key="2">
    <source>
        <dbReference type="EMBL" id="MES1921507.1"/>
    </source>
</evidence>
<name>A0ABV2AP99_9EUKA</name>
<gene>
    <name evidence="2" type="primary">CPNE3_1</name>
    <name evidence="2" type="ORF">MHBO_003034</name>
</gene>
<protein>
    <submittedName>
        <fullName evidence="2">Copine-3</fullName>
    </submittedName>
</protein>
<dbReference type="Pfam" id="PF07002">
    <property type="entry name" value="Copine"/>
    <property type="match status" value="1"/>
</dbReference>
<dbReference type="InterPro" id="IPR010734">
    <property type="entry name" value="Copine_C"/>
</dbReference>
<dbReference type="PANTHER" id="PTHR10857">
    <property type="entry name" value="COPINE"/>
    <property type="match status" value="1"/>
</dbReference>
<accession>A0ABV2AP99</accession>
<keyword evidence="3" id="KW-1185">Reference proteome</keyword>
<dbReference type="InterPro" id="IPR045052">
    <property type="entry name" value="Copine"/>
</dbReference>
<dbReference type="Proteomes" id="UP001439008">
    <property type="component" value="Unassembled WGS sequence"/>
</dbReference>
<dbReference type="EMBL" id="JBDODL010001427">
    <property type="protein sequence ID" value="MES1921507.1"/>
    <property type="molecule type" value="Genomic_DNA"/>
</dbReference>